<name>A0A0C3RVJ5_PHLG1</name>
<keyword evidence="2" id="KW-1185">Reference proteome</keyword>
<dbReference type="AlphaFoldDB" id="A0A0C3RVJ5"/>
<sequence length="168" mass="18320">MNSMSISFNHLRTPSEIIMPSWRISIPPASLPKPSKRGIQTTGAITSPTPALSPPLSLALAPPCCRPNQECANMSGISANRPLVTLMKMHRPRCGPTSCATKTGLSGPSANSRAYYLHAQMFIAARAVQEVLVLRLLVARVYSISAMYCRVGNADYFPTDRLRHALRK</sequence>
<dbReference type="EMBL" id="KN840547">
    <property type="protein sequence ID" value="KIP05306.1"/>
    <property type="molecule type" value="Genomic_DNA"/>
</dbReference>
<proteinExistence type="predicted"/>
<evidence type="ECO:0000313" key="2">
    <source>
        <dbReference type="Proteomes" id="UP000053257"/>
    </source>
</evidence>
<organism evidence="1 2">
    <name type="scientific">Phlebiopsis gigantea (strain 11061_1 CR5-6)</name>
    <name type="common">White-rot fungus</name>
    <name type="synonym">Peniophora gigantea</name>
    <dbReference type="NCBI Taxonomy" id="745531"/>
    <lineage>
        <taxon>Eukaryota</taxon>
        <taxon>Fungi</taxon>
        <taxon>Dikarya</taxon>
        <taxon>Basidiomycota</taxon>
        <taxon>Agaricomycotina</taxon>
        <taxon>Agaricomycetes</taxon>
        <taxon>Polyporales</taxon>
        <taxon>Phanerochaetaceae</taxon>
        <taxon>Phlebiopsis</taxon>
    </lineage>
</organism>
<reference evidence="1 2" key="1">
    <citation type="journal article" date="2014" name="PLoS Genet.">
        <title>Analysis of the Phlebiopsis gigantea genome, transcriptome and secretome provides insight into its pioneer colonization strategies of wood.</title>
        <authorList>
            <person name="Hori C."/>
            <person name="Ishida T."/>
            <person name="Igarashi K."/>
            <person name="Samejima M."/>
            <person name="Suzuki H."/>
            <person name="Master E."/>
            <person name="Ferreira P."/>
            <person name="Ruiz-Duenas F.J."/>
            <person name="Held B."/>
            <person name="Canessa P."/>
            <person name="Larrondo L.F."/>
            <person name="Schmoll M."/>
            <person name="Druzhinina I.S."/>
            <person name="Kubicek C.P."/>
            <person name="Gaskell J.A."/>
            <person name="Kersten P."/>
            <person name="St John F."/>
            <person name="Glasner J."/>
            <person name="Sabat G."/>
            <person name="Splinter BonDurant S."/>
            <person name="Syed K."/>
            <person name="Yadav J."/>
            <person name="Mgbeahuruike A.C."/>
            <person name="Kovalchuk A."/>
            <person name="Asiegbu F.O."/>
            <person name="Lackner G."/>
            <person name="Hoffmeister D."/>
            <person name="Rencoret J."/>
            <person name="Gutierrez A."/>
            <person name="Sun H."/>
            <person name="Lindquist E."/>
            <person name="Barry K."/>
            <person name="Riley R."/>
            <person name="Grigoriev I.V."/>
            <person name="Henrissat B."/>
            <person name="Kues U."/>
            <person name="Berka R.M."/>
            <person name="Martinez A.T."/>
            <person name="Covert S.F."/>
            <person name="Blanchette R.A."/>
            <person name="Cullen D."/>
        </authorList>
    </citation>
    <scope>NUCLEOTIDE SEQUENCE [LARGE SCALE GENOMIC DNA]</scope>
    <source>
        <strain evidence="1 2">11061_1 CR5-6</strain>
    </source>
</reference>
<protein>
    <submittedName>
        <fullName evidence="1">Uncharacterized protein</fullName>
    </submittedName>
</protein>
<evidence type="ECO:0000313" key="1">
    <source>
        <dbReference type="EMBL" id="KIP05306.1"/>
    </source>
</evidence>
<gene>
    <name evidence="1" type="ORF">PHLGIDRAFT_161391</name>
</gene>
<accession>A0A0C3RVJ5</accession>
<dbReference type="Proteomes" id="UP000053257">
    <property type="component" value="Unassembled WGS sequence"/>
</dbReference>
<dbReference type="HOGENOM" id="CLU_1587100_0_0_1"/>